<dbReference type="PANTHER" id="PTHR14582:SF1">
    <property type="entry name" value="CENTROMERE PROTEIN O"/>
    <property type="match status" value="1"/>
</dbReference>
<dbReference type="InterPro" id="IPR018464">
    <property type="entry name" value="CENP-O"/>
</dbReference>
<gene>
    <name evidence="8" type="ORF">SI65_06404</name>
</gene>
<dbReference type="PANTHER" id="PTHR14582">
    <property type="entry name" value="INNER KINETOCHORE SUBUNIT MAL2"/>
    <property type="match status" value="1"/>
</dbReference>
<evidence type="ECO:0000313" key="8">
    <source>
        <dbReference type="EMBL" id="ODM18532.1"/>
    </source>
</evidence>
<keyword evidence="5" id="KW-0539">Nucleus</keyword>
<comment type="similarity">
    <text evidence="3">Belongs to the CENP-O/MCM21 family.</text>
</comment>
<evidence type="ECO:0000256" key="2">
    <source>
        <dbReference type="ARBA" id="ARBA00004584"/>
    </source>
</evidence>
<comment type="subcellular location">
    <subcellularLocation>
        <location evidence="2">Chromosome</location>
        <location evidence="2">Centromere</location>
    </subcellularLocation>
    <subcellularLocation>
        <location evidence="1">Nucleus</location>
    </subcellularLocation>
</comment>
<sequence>MESDPDADISSIRAEIRALQSRKRFLSSSLLTSDALQKHLSNPNTPSSAKSQLQLAEASPLLQSANTHTESNHHRIAFSTTAFPFTDPSPHGSSGGGEDQNKDKKKEKNLLGVRIDICARNGRFAKPYYVLLKRVPGPDGQRRLRVHRHTIPAFISMEKLERTYLPTPSQTGEQEQREGEEEEELKPWKKKKRPNRKPDLHAFVRTLRRELVSWQKRRDAVGLLREKLGVRNQDSDSEQDIFSDVKDGEGWLPINSMGLASLSPTALEARYVRLEWEDGRVGRFKLSNTGMVERAVVIGDQGRDKMLEAAMTGGDGRVESVLDRLGQYTISNP</sequence>
<accession>A0A1E3BC41</accession>
<evidence type="ECO:0000313" key="9">
    <source>
        <dbReference type="Proteomes" id="UP000094569"/>
    </source>
</evidence>
<keyword evidence="9" id="KW-1185">Reference proteome</keyword>
<keyword evidence="6" id="KW-0137">Centromere</keyword>
<feature type="region of interest" description="Disordered" evidence="7">
    <location>
        <begin position="82"/>
        <end position="107"/>
    </location>
</feature>
<protein>
    <recommendedName>
        <fullName evidence="10">Cenp-O kinetochore centromere component</fullName>
    </recommendedName>
</protein>
<organism evidence="8 9">
    <name type="scientific">Aspergillus cristatus</name>
    <name type="common">Chinese Fuzhuan brick tea-fermentation fungus</name>
    <name type="synonym">Eurotium cristatum</name>
    <dbReference type="NCBI Taxonomy" id="573508"/>
    <lineage>
        <taxon>Eukaryota</taxon>
        <taxon>Fungi</taxon>
        <taxon>Dikarya</taxon>
        <taxon>Ascomycota</taxon>
        <taxon>Pezizomycotina</taxon>
        <taxon>Eurotiomycetes</taxon>
        <taxon>Eurotiomycetidae</taxon>
        <taxon>Eurotiales</taxon>
        <taxon>Aspergillaceae</taxon>
        <taxon>Aspergillus</taxon>
        <taxon>Aspergillus subgen. Aspergillus</taxon>
    </lineage>
</organism>
<keyword evidence="4" id="KW-0158">Chromosome</keyword>
<evidence type="ECO:0008006" key="10">
    <source>
        <dbReference type="Google" id="ProtNLM"/>
    </source>
</evidence>
<evidence type="ECO:0000256" key="1">
    <source>
        <dbReference type="ARBA" id="ARBA00004123"/>
    </source>
</evidence>
<evidence type="ECO:0000256" key="5">
    <source>
        <dbReference type="ARBA" id="ARBA00023242"/>
    </source>
</evidence>
<comment type="caution">
    <text evidence="8">The sequence shown here is derived from an EMBL/GenBank/DDBJ whole genome shotgun (WGS) entry which is preliminary data.</text>
</comment>
<dbReference type="AlphaFoldDB" id="A0A1E3BC41"/>
<evidence type="ECO:0000256" key="4">
    <source>
        <dbReference type="ARBA" id="ARBA00022454"/>
    </source>
</evidence>
<dbReference type="GO" id="GO:0031511">
    <property type="term" value="C:Mis6-Sim4 complex"/>
    <property type="evidence" value="ECO:0007669"/>
    <property type="project" value="TreeGrafter"/>
</dbReference>
<name>A0A1E3BC41_ASPCR</name>
<proteinExistence type="inferred from homology"/>
<feature type="region of interest" description="Disordered" evidence="7">
    <location>
        <begin position="163"/>
        <end position="195"/>
    </location>
</feature>
<dbReference type="EMBL" id="JXNT01000006">
    <property type="protein sequence ID" value="ODM18532.1"/>
    <property type="molecule type" value="Genomic_DNA"/>
</dbReference>
<dbReference type="VEuPathDB" id="FungiDB:SI65_06404"/>
<dbReference type="OrthoDB" id="10050372at2759"/>
<evidence type="ECO:0000256" key="7">
    <source>
        <dbReference type="SAM" id="MobiDB-lite"/>
    </source>
</evidence>
<dbReference type="Pfam" id="PF09496">
    <property type="entry name" value="CENP-O"/>
    <property type="match status" value="1"/>
</dbReference>
<evidence type="ECO:0000256" key="6">
    <source>
        <dbReference type="ARBA" id="ARBA00023328"/>
    </source>
</evidence>
<reference evidence="8 9" key="1">
    <citation type="journal article" date="2016" name="BMC Genomics">
        <title>Comparative genomic and transcriptomic analyses of the Fuzhuan brick tea-fermentation fungus Aspergillus cristatus.</title>
        <authorList>
            <person name="Ge Y."/>
            <person name="Wang Y."/>
            <person name="Liu Y."/>
            <person name="Tan Y."/>
            <person name="Ren X."/>
            <person name="Zhang X."/>
            <person name="Hyde K.D."/>
            <person name="Liu Y."/>
            <person name="Liu Z."/>
        </authorList>
    </citation>
    <scope>NUCLEOTIDE SEQUENCE [LARGE SCALE GENOMIC DNA]</scope>
    <source>
        <strain evidence="8 9">GZAAS20.1005</strain>
    </source>
</reference>
<dbReference type="Proteomes" id="UP000094569">
    <property type="component" value="Unassembled WGS sequence"/>
</dbReference>
<dbReference type="GO" id="GO:0005634">
    <property type="term" value="C:nucleus"/>
    <property type="evidence" value="ECO:0007669"/>
    <property type="project" value="UniProtKB-SubCell"/>
</dbReference>
<evidence type="ECO:0000256" key="3">
    <source>
        <dbReference type="ARBA" id="ARBA00007321"/>
    </source>
</evidence>